<keyword evidence="1" id="KW-0808">Transferase</keyword>
<dbReference type="PANTHER" id="PTHR37984">
    <property type="entry name" value="PROTEIN CBG26694"/>
    <property type="match status" value="1"/>
</dbReference>
<dbReference type="PROSITE" id="PS00141">
    <property type="entry name" value="ASP_PROTEASE"/>
    <property type="match status" value="1"/>
</dbReference>
<evidence type="ECO:0000256" key="2">
    <source>
        <dbReference type="ARBA" id="ARBA00022695"/>
    </source>
</evidence>
<dbReference type="PANTHER" id="PTHR37984:SF5">
    <property type="entry name" value="PROTEIN NYNRIN-LIKE"/>
    <property type="match status" value="1"/>
</dbReference>
<keyword evidence="4" id="KW-0378">Hydrolase</keyword>
<dbReference type="SUPFAM" id="SSF50630">
    <property type="entry name" value="Acid proteases"/>
    <property type="match status" value="1"/>
</dbReference>
<evidence type="ECO:0000256" key="4">
    <source>
        <dbReference type="ARBA" id="ARBA00022759"/>
    </source>
</evidence>
<dbReference type="GO" id="GO:0004519">
    <property type="term" value="F:endonuclease activity"/>
    <property type="evidence" value="ECO:0007669"/>
    <property type="project" value="UniProtKB-KW"/>
</dbReference>
<name>A0A0K0FSV4_STRVS</name>
<dbReference type="InterPro" id="IPR050951">
    <property type="entry name" value="Retrovirus_Pol_polyprotein"/>
</dbReference>
<evidence type="ECO:0000256" key="1">
    <source>
        <dbReference type="ARBA" id="ARBA00022679"/>
    </source>
</evidence>
<dbReference type="WBParaSite" id="SVE_1431700.1">
    <property type="protein sequence ID" value="SVE_1431700.1"/>
    <property type="gene ID" value="SVE_1431700"/>
</dbReference>
<dbReference type="GO" id="GO:0004190">
    <property type="term" value="F:aspartic-type endopeptidase activity"/>
    <property type="evidence" value="ECO:0007669"/>
    <property type="project" value="InterPro"/>
</dbReference>
<keyword evidence="4" id="KW-0255">Endonuclease</keyword>
<keyword evidence="2" id="KW-0548">Nucleotidyltransferase</keyword>
<dbReference type="Gene3D" id="2.40.70.10">
    <property type="entry name" value="Acid Proteases"/>
    <property type="match status" value="1"/>
</dbReference>
<dbReference type="GO" id="GO:0016779">
    <property type="term" value="F:nucleotidyltransferase activity"/>
    <property type="evidence" value="ECO:0007669"/>
    <property type="project" value="UniProtKB-KW"/>
</dbReference>
<dbReference type="InterPro" id="IPR001969">
    <property type="entry name" value="Aspartic_peptidase_AS"/>
</dbReference>
<evidence type="ECO:0000313" key="6">
    <source>
        <dbReference type="WBParaSite" id="SVE_1431700.1"/>
    </source>
</evidence>
<protein>
    <submittedName>
        <fullName evidence="6">Peptidase A2 domain-containing protein</fullName>
    </submittedName>
</protein>
<evidence type="ECO:0000256" key="3">
    <source>
        <dbReference type="ARBA" id="ARBA00022722"/>
    </source>
</evidence>
<sequence>MNEVNNVDFSNSLDDNKVNDDYKVVYYCKLNDKKLTTRVVIENYNCQALLDTGANISLMSNKLYNKIKDKITIHPLPALFRIMDVQQQVTSILVSNNNFGTVDVIVETNILKNSKRLKNILFQLLDNNEVNTITMSDEESESSIKKLLDNYNILPKDDIIKPSKVIPEIEITVNDVKPVVMKNRPIPFTLFKTINSQVQEMIKSNIVETSSSPYNSAIVPIKKPDGSIRLCIDYRLVNQKIKYGDRPLPHITSMFYHMYKKKLFTRIDLFREYYQLRF</sequence>
<organism evidence="5 6">
    <name type="scientific">Strongyloides venezuelensis</name>
    <name type="common">Threadworm</name>
    <dbReference type="NCBI Taxonomy" id="75913"/>
    <lineage>
        <taxon>Eukaryota</taxon>
        <taxon>Metazoa</taxon>
        <taxon>Ecdysozoa</taxon>
        <taxon>Nematoda</taxon>
        <taxon>Chromadorea</taxon>
        <taxon>Rhabditida</taxon>
        <taxon>Tylenchina</taxon>
        <taxon>Panagrolaimomorpha</taxon>
        <taxon>Strongyloidoidea</taxon>
        <taxon>Strongyloididae</taxon>
        <taxon>Strongyloides</taxon>
    </lineage>
</organism>
<accession>A0A0K0FSV4</accession>
<keyword evidence="3" id="KW-0540">Nuclease</keyword>
<keyword evidence="5" id="KW-1185">Reference proteome</keyword>
<dbReference type="InterPro" id="IPR043502">
    <property type="entry name" value="DNA/RNA_pol_sf"/>
</dbReference>
<reference evidence="5" key="1">
    <citation type="submission" date="2014-07" db="EMBL/GenBank/DDBJ databases">
        <authorList>
            <person name="Martin A.A"/>
            <person name="De Silva N."/>
        </authorList>
    </citation>
    <scope>NUCLEOTIDE SEQUENCE</scope>
</reference>
<dbReference type="STRING" id="75913.A0A0K0FSV4"/>
<dbReference type="Gene3D" id="3.30.70.270">
    <property type="match status" value="1"/>
</dbReference>
<dbReference type="SUPFAM" id="SSF56672">
    <property type="entry name" value="DNA/RNA polymerases"/>
    <property type="match status" value="1"/>
</dbReference>
<evidence type="ECO:0000313" key="5">
    <source>
        <dbReference type="Proteomes" id="UP000035680"/>
    </source>
</evidence>
<dbReference type="Gene3D" id="3.10.10.10">
    <property type="entry name" value="HIV Type 1 Reverse Transcriptase, subunit A, domain 1"/>
    <property type="match status" value="1"/>
</dbReference>
<dbReference type="InterPro" id="IPR021109">
    <property type="entry name" value="Peptidase_aspartic_dom_sf"/>
</dbReference>
<dbReference type="AlphaFoldDB" id="A0A0K0FSV4"/>
<dbReference type="Proteomes" id="UP000035680">
    <property type="component" value="Unassembled WGS sequence"/>
</dbReference>
<reference evidence="6" key="2">
    <citation type="submission" date="2015-08" db="UniProtKB">
        <authorList>
            <consortium name="WormBaseParasite"/>
        </authorList>
    </citation>
    <scope>IDENTIFICATION</scope>
</reference>
<dbReference type="GO" id="GO:0006508">
    <property type="term" value="P:proteolysis"/>
    <property type="evidence" value="ECO:0007669"/>
    <property type="project" value="InterPro"/>
</dbReference>
<proteinExistence type="predicted"/>
<dbReference type="InterPro" id="IPR043128">
    <property type="entry name" value="Rev_trsase/Diguanyl_cyclase"/>
</dbReference>